<dbReference type="PRINTS" id="PR00463">
    <property type="entry name" value="EP450I"/>
</dbReference>
<keyword evidence="13 16" id="KW-0472">Membrane</keyword>
<keyword evidence="6 14" id="KW-0349">Heme</keyword>
<dbReference type="GO" id="GO:0005789">
    <property type="term" value="C:endoplasmic reticulum membrane"/>
    <property type="evidence" value="ECO:0007669"/>
    <property type="project" value="UniProtKB-SubCell"/>
</dbReference>
<keyword evidence="12 15" id="KW-0503">Monooxygenase</keyword>
<comment type="caution">
    <text evidence="17">The sequence shown here is derived from an EMBL/GenBank/DDBJ whole genome shotgun (WGS) entry which is preliminary data.</text>
</comment>
<dbReference type="InterPro" id="IPR017972">
    <property type="entry name" value="Cyt_P450_CS"/>
</dbReference>
<dbReference type="PROSITE" id="PS00086">
    <property type="entry name" value="CYTOCHROME_P450"/>
    <property type="match status" value="1"/>
</dbReference>
<keyword evidence="8" id="KW-0256">Endoplasmic reticulum</keyword>
<sequence>MDVFWITIIIILGVLILKINIKQIKKKIKILKFATSLPGASILSLFVNSLQIACNYKELIYCIEATTKKYGNLTRFLLGPQMFVVLAKPEDYKLLLSKENGNYKDSVTKLWDTFLGNGIIRASGAAHKLRRKIINPLLNLKHLSEYVIFFDIYSNLCADTLEKNVDSSIFDLKPYIARYSCNIFLVTAMGIKGTAHEGENDDLLYYQEKLLKETQNRMAKLWLQLEWIFSLTESKRQIYIAKEKVLDFIYNITSKNAAKQLALQNNNNIFSKTKAIFNNYSKRLEELYGDVTSKYCQVSDENFIDDIRSFFIAIQNTTTEVATFLILMLGIHTEVQEKLRKEILVTFSNDKVDMQRLLNMQYLHMVFKETLRLFPPSPFLSREIMGDIKLESCTLPDGCIVMIPIFAIHRNSAYWYKPLEFIPERFSSENSSSRPRYTYFPFGTGLRDCLGQRYAFLSTATLIVTLLRRFRFVTTTDINDVKITSDVILRIQEAKLSISRI</sequence>
<gene>
    <name evidence="17" type="ORF">PUN28_001337</name>
</gene>
<dbReference type="PANTHER" id="PTHR24291">
    <property type="entry name" value="CYTOCHROME P450 FAMILY 4"/>
    <property type="match status" value="1"/>
</dbReference>
<evidence type="ECO:0000256" key="9">
    <source>
        <dbReference type="ARBA" id="ARBA00022848"/>
    </source>
</evidence>
<evidence type="ECO:0000256" key="3">
    <source>
        <dbReference type="ARBA" id="ARBA00004174"/>
    </source>
</evidence>
<name>A0AAW2H4I8_9HYME</name>
<evidence type="ECO:0000256" key="10">
    <source>
        <dbReference type="ARBA" id="ARBA00023002"/>
    </source>
</evidence>
<dbReference type="InterPro" id="IPR002401">
    <property type="entry name" value="Cyt_P450_E_grp-I"/>
</dbReference>
<dbReference type="GO" id="GO:0005506">
    <property type="term" value="F:iron ion binding"/>
    <property type="evidence" value="ECO:0007669"/>
    <property type="project" value="InterPro"/>
</dbReference>
<dbReference type="EMBL" id="JADYXP020000001">
    <property type="protein sequence ID" value="KAL0134474.1"/>
    <property type="molecule type" value="Genomic_DNA"/>
</dbReference>
<keyword evidence="16" id="KW-0812">Transmembrane</keyword>
<keyword evidence="7 14" id="KW-0479">Metal-binding</keyword>
<evidence type="ECO:0008006" key="19">
    <source>
        <dbReference type="Google" id="ProtNLM"/>
    </source>
</evidence>
<comment type="subcellular location">
    <subcellularLocation>
        <location evidence="4">Endoplasmic reticulum membrane</location>
        <topology evidence="4">Peripheral membrane protein</topology>
    </subcellularLocation>
    <subcellularLocation>
        <location evidence="3">Microsome membrane</location>
        <topology evidence="3">Peripheral membrane protein</topology>
    </subcellularLocation>
</comment>
<accession>A0AAW2H4I8</accession>
<keyword evidence="11 14" id="KW-0408">Iron</keyword>
<dbReference type="InterPro" id="IPR036396">
    <property type="entry name" value="Cyt_P450_sf"/>
</dbReference>
<evidence type="ECO:0000256" key="13">
    <source>
        <dbReference type="ARBA" id="ARBA00023136"/>
    </source>
</evidence>
<dbReference type="Proteomes" id="UP001430953">
    <property type="component" value="Unassembled WGS sequence"/>
</dbReference>
<evidence type="ECO:0000256" key="8">
    <source>
        <dbReference type="ARBA" id="ARBA00022824"/>
    </source>
</evidence>
<evidence type="ECO:0000256" key="12">
    <source>
        <dbReference type="ARBA" id="ARBA00023033"/>
    </source>
</evidence>
<dbReference type="GO" id="GO:0016705">
    <property type="term" value="F:oxidoreductase activity, acting on paired donors, with incorporation or reduction of molecular oxygen"/>
    <property type="evidence" value="ECO:0007669"/>
    <property type="project" value="InterPro"/>
</dbReference>
<dbReference type="GO" id="GO:0020037">
    <property type="term" value="F:heme binding"/>
    <property type="evidence" value="ECO:0007669"/>
    <property type="project" value="InterPro"/>
</dbReference>
<keyword evidence="16" id="KW-1133">Transmembrane helix</keyword>
<dbReference type="InterPro" id="IPR050196">
    <property type="entry name" value="Cytochrome_P450_Monoox"/>
</dbReference>
<keyword evidence="18" id="KW-1185">Reference proteome</keyword>
<dbReference type="PRINTS" id="PR00385">
    <property type="entry name" value="P450"/>
</dbReference>
<evidence type="ECO:0000256" key="4">
    <source>
        <dbReference type="ARBA" id="ARBA00004406"/>
    </source>
</evidence>
<feature type="transmembrane region" description="Helical" evidence="16">
    <location>
        <begin position="33"/>
        <end position="53"/>
    </location>
</feature>
<dbReference type="Gene3D" id="1.10.630.10">
    <property type="entry name" value="Cytochrome P450"/>
    <property type="match status" value="1"/>
</dbReference>
<feature type="binding site" description="axial binding residue" evidence="14">
    <location>
        <position position="449"/>
    </location>
    <ligand>
        <name>heme</name>
        <dbReference type="ChEBI" id="CHEBI:30413"/>
    </ligand>
    <ligandPart>
        <name>Fe</name>
        <dbReference type="ChEBI" id="CHEBI:18248"/>
    </ligandPart>
</feature>
<organism evidence="17 18">
    <name type="scientific">Cardiocondyla obscurior</name>
    <dbReference type="NCBI Taxonomy" id="286306"/>
    <lineage>
        <taxon>Eukaryota</taxon>
        <taxon>Metazoa</taxon>
        <taxon>Ecdysozoa</taxon>
        <taxon>Arthropoda</taxon>
        <taxon>Hexapoda</taxon>
        <taxon>Insecta</taxon>
        <taxon>Pterygota</taxon>
        <taxon>Neoptera</taxon>
        <taxon>Endopterygota</taxon>
        <taxon>Hymenoptera</taxon>
        <taxon>Apocrita</taxon>
        <taxon>Aculeata</taxon>
        <taxon>Formicoidea</taxon>
        <taxon>Formicidae</taxon>
        <taxon>Myrmicinae</taxon>
        <taxon>Cardiocondyla</taxon>
    </lineage>
</organism>
<keyword evidence="9" id="KW-0492">Microsome</keyword>
<evidence type="ECO:0000256" key="1">
    <source>
        <dbReference type="ARBA" id="ARBA00001971"/>
    </source>
</evidence>
<comment type="cofactor">
    <cofactor evidence="1 14">
        <name>heme</name>
        <dbReference type="ChEBI" id="CHEBI:30413"/>
    </cofactor>
</comment>
<proteinExistence type="inferred from homology"/>
<protein>
    <recommendedName>
        <fullName evidence="19">Cytochrome P450</fullName>
    </recommendedName>
</protein>
<dbReference type="SUPFAM" id="SSF48264">
    <property type="entry name" value="Cytochrome P450"/>
    <property type="match status" value="1"/>
</dbReference>
<dbReference type="AlphaFoldDB" id="A0AAW2H4I8"/>
<evidence type="ECO:0000256" key="7">
    <source>
        <dbReference type="ARBA" id="ARBA00022723"/>
    </source>
</evidence>
<feature type="transmembrane region" description="Helical" evidence="16">
    <location>
        <begin position="6"/>
        <end position="21"/>
    </location>
</feature>
<evidence type="ECO:0000313" key="17">
    <source>
        <dbReference type="EMBL" id="KAL0134474.1"/>
    </source>
</evidence>
<evidence type="ECO:0000256" key="5">
    <source>
        <dbReference type="ARBA" id="ARBA00010617"/>
    </source>
</evidence>
<dbReference type="Pfam" id="PF00067">
    <property type="entry name" value="p450"/>
    <property type="match status" value="1"/>
</dbReference>
<evidence type="ECO:0000256" key="11">
    <source>
        <dbReference type="ARBA" id="ARBA00023004"/>
    </source>
</evidence>
<dbReference type="PANTHER" id="PTHR24291:SF189">
    <property type="entry name" value="CYTOCHROME P450 4C3-RELATED"/>
    <property type="match status" value="1"/>
</dbReference>
<evidence type="ECO:0000256" key="6">
    <source>
        <dbReference type="ARBA" id="ARBA00022617"/>
    </source>
</evidence>
<comment type="function">
    <text evidence="2">May be involved in the metabolism of insect hormones and in the breakdown of synthetic insecticides.</text>
</comment>
<evidence type="ECO:0000313" key="18">
    <source>
        <dbReference type="Proteomes" id="UP001430953"/>
    </source>
</evidence>
<keyword evidence="10 15" id="KW-0560">Oxidoreductase</keyword>
<evidence type="ECO:0000256" key="15">
    <source>
        <dbReference type="RuleBase" id="RU000461"/>
    </source>
</evidence>
<dbReference type="GO" id="GO:0004497">
    <property type="term" value="F:monooxygenase activity"/>
    <property type="evidence" value="ECO:0007669"/>
    <property type="project" value="UniProtKB-KW"/>
</dbReference>
<comment type="similarity">
    <text evidence="5 15">Belongs to the cytochrome P450 family.</text>
</comment>
<dbReference type="InterPro" id="IPR001128">
    <property type="entry name" value="Cyt_P450"/>
</dbReference>
<evidence type="ECO:0000256" key="14">
    <source>
        <dbReference type="PIRSR" id="PIRSR602401-1"/>
    </source>
</evidence>
<evidence type="ECO:0000256" key="16">
    <source>
        <dbReference type="SAM" id="Phobius"/>
    </source>
</evidence>
<evidence type="ECO:0000256" key="2">
    <source>
        <dbReference type="ARBA" id="ARBA00003690"/>
    </source>
</evidence>
<reference evidence="17 18" key="1">
    <citation type="submission" date="2023-03" db="EMBL/GenBank/DDBJ databases">
        <title>High recombination rates correlate with genetic variation in Cardiocondyla obscurior ants.</title>
        <authorList>
            <person name="Errbii M."/>
        </authorList>
    </citation>
    <scope>NUCLEOTIDE SEQUENCE [LARGE SCALE GENOMIC DNA]</scope>
    <source>
        <strain evidence="17">Alpha-2009</strain>
        <tissue evidence="17">Whole body</tissue>
    </source>
</reference>